<evidence type="ECO:0000256" key="1">
    <source>
        <dbReference type="ARBA" id="ARBA00001933"/>
    </source>
</evidence>
<dbReference type="InterPro" id="IPR001926">
    <property type="entry name" value="TrpB-like_PALP"/>
</dbReference>
<evidence type="ECO:0000259" key="5">
    <source>
        <dbReference type="Pfam" id="PF00291"/>
    </source>
</evidence>
<accession>A0ABP0ERE6</accession>
<dbReference type="SUPFAM" id="SSF53686">
    <property type="entry name" value="Tryptophan synthase beta subunit-like PLP-dependent enzymes"/>
    <property type="match status" value="1"/>
</dbReference>
<dbReference type="CDD" id="cd01560">
    <property type="entry name" value="Thr-synth_2"/>
    <property type="match status" value="1"/>
</dbReference>
<evidence type="ECO:0000313" key="8">
    <source>
        <dbReference type="Proteomes" id="UP001314241"/>
    </source>
</evidence>
<dbReference type="PANTHER" id="PTHR43515">
    <property type="entry name" value="THREONINE SYNTHASE-LIKE 1"/>
    <property type="match status" value="1"/>
</dbReference>
<evidence type="ECO:0000256" key="2">
    <source>
        <dbReference type="ARBA" id="ARBA00005517"/>
    </source>
</evidence>
<dbReference type="EC" id="4.2.3.1" evidence="4"/>
<dbReference type="Pfam" id="PF00291">
    <property type="entry name" value="PALP"/>
    <property type="match status" value="1"/>
</dbReference>
<comment type="similarity">
    <text evidence="2">Belongs to the threonine synthase family.</text>
</comment>
<gene>
    <name evidence="7" type="ORF">R54876_GBNLAHCA_00350</name>
</gene>
<evidence type="ECO:0000256" key="3">
    <source>
        <dbReference type="ARBA" id="ARBA00022898"/>
    </source>
</evidence>
<dbReference type="Proteomes" id="UP001314241">
    <property type="component" value="Unassembled WGS sequence"/>
</dbReference>
<dbReference type="GO" id="GO:0004795">
    <property type="term" value="F:threonine synthase activity"/>
    <property type="evidence" value="ECO:0007669"/>
    <property type="project" value="UniProtKB-EC"/>
</dbReference>
<evidence type="ECO:0000256" key="4">
    <source>
        <dbReference type="NCBIfam" id="TIGR00260"/>
    </source>
</evidence>
<evidence type="ECO:0000313" key="7">
    <source>
        <dbReference type="EMBL" id="CAK8053791.1"/>
    </source>
</evidence>
<dbReference type="InterPro" id="IPR004450">
    <property type="entry name" value="Thr_synthase-like"/>
</dbReference>
<keyword evidence="7" id="KW-0456">Lyase</keyword>
<dbReference type="NCBIfam" id="TIGR00260">
    <property type="entry name" value="thrC"/>
    <property type="match status" value="1"/>
</dbReference>
<sequence>MKYISTRGQSPAVDAAEAILNGLAPDGGLYVPNEWPEVALNLADLPDMTYQEVAKQIFAAFLPDFTESEIEDVVTSAYNQQWDDEKIVPLANFEHLHLLELFHGPTLAFKDIALQALPYLVVKAMQKKHSVKDVAIVTATSGDTGSAALAGFADVAKTKIAILYPEKGISDIQRQQMVSQTGDNVTVIGLKGNFDDAQKKVKELMGSAEFKAFLDGENLRLSSANSINIGRLVPQIVYYFYGYGQLIAQNAIQAGDAIDIAVPTGNFGNILAAYYASQIGLPVHRFRVASNENHVLTDFFETGRYDRNRDFEVTNAPAMDILVSSNLERLLYFAADRDSALVAEKMKELNEVGYYQVDEKLRANLAEFAAAWTTPEQVEGEIKKFFDEHHYLLDPHTAVAAYQYQDDGHHTLMAATASPFKFPQTVLQALGQPVEKGDAALKAVAKLANLPEPKPVRDLFDKKVLHKAIIDPAKIQESIEKAW</sequence>
<dbReference type="Pfam" id="PF14821">
    <property type="entry name" value="Thr_synth_N"/>
    <property type="match status" value="1"/>
</dbReference>
<proteinExistence type="inferred from homology"/>
<name>A0ABP0ERE6_9LACO</name>
<reference evidence="7 8" key="1">
    <citation type="submission" date="2024-01" db="EMBL/GenBank/DDBJ databases">
        <authorList>
            <person name="Botero Cardona J."/>
        </authorList>
    </citation>
    <scope>NUCLEOTIDE SEQUENCE [LARGE SCALE GENOMIC DNA]</scope>
    <source>
        <strain evidence="7 8">LMG 33000</strain>
    </source>
</reference>
<feature type="domain" description="Threonine synthase N-terminal" evidence="6">
    <location>
        <begin position="2"/>
        <end position="78"/>
    </location>
</feature>
<feature type="domain" description="Tryptophan synthase beta chain-like PALP" evidence="5">
    <location>
        <begin position="99"/>
        <end position="322"/>
    </location>
</feature>
<keyword evidence="8" id="KW-1185">Reference proteome</keyword>
<comment type="caution">
    <text evidence="7">The sequence shown here is derived from an EMBL/GenBank/DDBJ whole genome shotgun (WGS) entry which is preliminary data.</text>
</comment>
<dbReference type="Gene3D" id="3.90.1380.10">
    <property type="entry name" value="Threonine synthase, N-terminal domain"/>
    <property type="match status" value="1"/>
</dbReference>
<dbReference type="InterPro" id="IPR036052">
    <property type="entry name" value="TrpB-like_PALP_sf"/>
</dbReference>
<dbReference type="Gene3D" id="3.40.50.1100">
    <property type="match status" value="2"/>
</dbReference>
<evidence type="ECO:0000259" key="6">
    <source>
        <dbReference type="Pfam" id="PF14821"/>
    </source>
</evidence>
<dbReference type="InterPro" id="IPR037158">
    <property type="entry name" value="Thr_synth_N_sf"/>
</dbReference>
<protein>
    <recommendedName>
        <fullName evidence="4">Threonine synthase</fullName>
        <ecNumber evidence="4">4.2.3.1</ecNumber>
    </recommendedName>
</protein>
<dbReference type="RefSeq" id="WP_349641341.1">
    <property type="nucleotide sequence ID" value="NZ_CAWVOH010000001.1"/>
</dbReference>
<keyword evidence="3" id="KW-0663">Pyridoxal phosphate</keyword>
<comment type="cofactor">
    <cofactor evidence="1">
        <name>pyridoxal 5'-phosphate</name>
        <dbReference type="ChEBI" id="CHEBI:597326"/>
    </cofactor>
</comment>
<organism evidence="7 8">
    <name type="scientific">Eupransor demetentiae</name>
    <dbReference type="NCBI Taxonomy" id="3109584"/>
    <lineage>
        <taxon>Bacteria</taxon>
        <taxon>Bacillati</taxon>
        <taxon>Bacillota</taxon>
        <taxon>Bacilli</taxon>
        <taxon>Lactobacillales</taxon>
        <taxon>Lactobacillaceae</taxon>
        <taxon>Eupransor</taxon>
    </lineage>
</organism>
<dbReference type="PANTHER" id="PTHR43515:SF1">
    <property type="entry name" value="THREONINE SYNTHASE-LIKE 1"/>
    <property type="match status" value="1"/>
</dbReference>
<dbReference type="EMBL" id="CAWVOH010000001">
    <property type="protein sequence ID" value="CAK8053791.1"/>
    <property type="molecule type" value="Genomic_DNA"/>
</dbReference>
<dbReference type="InterPro" id="IPR029144">
    <property type="entry name" value="Thr_synth_N"/>
</dbReference>